<keyword evidence="3" id="KW-1133">Transmembrane helix</keyword>
<evidence type="ECO:0000256" key="5">
    <source>
        <dbReference type="ARBA" id="ARBA00023239"/>
    </source>
</evidence>
<evidence type="ECO:0000256" key="3">
    <source>
        <dbReference type="ARBA" id="ARBA00022989"/>
    </source>
</evidence>
<dbReference type="EMBL" id="CAEZXL010000070">
    <property type="protein sequence ID" value="CAB4685703.1"/>
    <property type="molecule type" value="Genomic_DNA"/>
</dbReference>
<keyword evidence="1" id="KW-1003">Cell membrane</keyword>
<dbReference type="NCBIfam" id="TIGR00247">
    <property type="entry name" value="endolytic transglycosylase MltG"/>
    <property type="match status" value="1"/>
</dbReference>
<dbReference type="GO" id="GO:0016829">
    <property type="term" value="F:lyase activity"/>
    <property type="evidence" value="ECO:0007669"/>
    <property type="project" value="UniProtKB-KW"/>
</dbReference>
<protein>
    <submittedName>
        <fullName evidence="7">Unannotated protein</fullName>
    </submittedName>
</protein>
<organism evidence="7">
    <name type="scientific">freshwater metagenome</name>
    <dbReference type="NCBI Taxonomy" id="449393"/>
    <lineage>
        <taxon>unclassified sequences</taxon>
        <taxon>metagenomes</taxon>
        <taxon>ecological metagenomes</taxon>
    </lineage>
</organism>
<dbReference type="AlphaFoldDB" id="A0A6J6NMW0"/>
<dbReference type="InterPro" id="IPR003770">
    <property type="entry name" value="MLTG-like"/>
</dbReference>
<dbReference type="GO" id="GO:0071555">
    <property type="term" value="P:cell wall organization"/>
    <property type="evidence" value="ECO:0007669"/>
    <property type="project" value="UniProtKB-KW"/>
</dbReference>
<keyword evidence="6" id="KW-0961">Cell wall biogenesis/degradation</keyword>
<keyword evidence="5" id="KW-0456">Lyase</keyword>
<dbReference type="PANTHER" id="PTHR30518">
    <property type="entry name" value="ENDOLYTIC MUREIN TRANSGLYCOSYLASE"/>
    <property type="match status" value="1"/>
</dbReference>
<dbReference type="Pfam" id="PF02618">
    <property type="entry name" value="YceG"/>
    <property type="match status" value="1"/>
</dbReference>
<dbReference type="PANTHER" id="PTHR30518:SF2">
    <property type="entry name" value="ENDOLYTIC MUREIN TRANSGLYCOSYLASE"/>
    <property type="match status" value="1"/>
</dbReference>
<accession>A0A6J6NMW0</accession>
<proteinExistence type="predicted"/>
<evidence type="ECO:0000256" key="6">
    <source>
        <dbReference type="ARBA" id="ARBA00023316"/>
    </source>
</evidence>
<reference evidence="7" key="1">
    <citation type="submission" date="2020-05" db="EMBL/GenBank/DDBJ databases">
        <authorList>
            <person name="Chiriac C."/>
            <person name="Salcher M."/>
            <person name="Ghai R."/>
            <person name="Kavagutti S V."/>
        </authorList>
    </citation>
    <scope>NUCLEOTIDE SEQUENCE</scope>
</reference>
<evidence type="ECO:0000256" key="4">
    <source>
        <dbReference type="ARBA" id="ARBA00023136"/>
    </source>
</evidence>
<sequence length="231" mass="25281">MVVDRVTIREGLRIDSVLTLLADATGIAKQDFVTASKDLSSFDLPKSAPSLEGYLFPATYSFDPALSAKQILSVMVTRTKEQLVDDGVAKKDWHKVLTLASVIQMEARQTQDFYKVSRVFTNRLAIGMHLQSDATVSYGVNGSTVSTSNADRNDANRYNTYRYPGLPIGPISGAGATAIDAALHPVDGSWLFFCAVNLKTGETVFSTTVAEHEKAVAQWRKWMIENPGWNG</sequence>
<evidence type="ECO:0000256" key="2">
    <source>
        <dbReference type="ARBA" id="ARBA00022692"/>
    </source>
</evidence>
<keyword evidence="4" id="KW-0472">Membrane</keyword>
<evidence type="ECO:0000313" key="7">
    <source>
        <dbReference type="EMBL" id="CAB4685703.1"/>
    </source>
</evidence>
<name>A0A6J6NMW0_9ZZZZ</name>
<keyword evidence="2" id="KW-0812">Transmembrane</keyword>
<evidence type="ECO:0000256" key="1">
    <source>
        <dbReference type="ARBA" id="ARBA00022475"/>
    </source>
</evidence>
<gene>
    <name evidence="7" type="ORF">UFOPK2373_00521</name>
</gene>
<dbReference type="Gene3D" id="3.30.160.60">
    <property type="entry name" value="Classic Zinc Finger"/>
    <property type="match status" value="1"/>
</dbReference>